<dbReference type="GO" id="GO:0006351">
    <property type="term" value="P:DNA-templated transcription"/>
    <property type="evidence" value="ECO:0007669"/>
    <property type="project" value="InterPro"/>
</dbReference>
<dbReference type="AlphaFoldDB" id="A0AAV2DHY9"/>
<dbReference type="PANTHER" id="PTHR46354">
    <property type="entry name" value="DOG1 DOMAIN-CONTAINING PROTEIN"/>
    <property type="match status" value="1"/>
</dbReference>
<sequence>MSSSFQEFFDRWLVEQNLHLEDLISATTAQRPATQFLRDLAGQVMQHYEEYYQAKSAWAHQDVLDVLSPSWRTSLEEAFLWIGGWRPSTAFHLLYSKSGLQLETLLHDADDMGHRNGAVTNLAGLSTTQFHMINELHKNTIKEERRLTEKMTKVQESIADASVVDLSHTVSEMIRRTEEGEGDVAGPMSASVVMNERVERALVPKKRKMEELLRKADDLRLTTIRSIVDDILTPIQAVHFLIALAELHLRVHDWGKQRDDQC</sequence>
<organism evidence="2 3">
    <name type="scientific">Linum trigynum</name>
    <dbReference type="NCBI Taxonomy" id="586398"/>
    <lineage>
        <taxon>Eukaryota</taxon>
        <taxon>Viridiplantae</taxon>
        <taxon>Streptophyta</taxon>
        <taxon>Embryophyta</taxon>
        <taxon>Tracheophyta</taxon>
        <taxon>Spermatophyta</taxon>
        <taxon>Magnoliopsida</taxon>
        <taxon>eudicotyledons</taxon>
        <taxon>Gunneridae</taxon>
        <taxon>Pentapetalae</taxon>
        <taxon>rosids</taxon>
        <taxon>fabids</taxon>
        <taxon>Malpighiales</taxon>
        <taxon>Linaceae</taxon>
        <taxon>Linum</taxon>
    </lineage>
</organism>
<dbReference type="InterPro" id="IPR051886">
    <property type="entry name" value="Seed_Dev/Stress_Resp_Reg"/>
</dbReference>
<proteinExistence type="predicted"/>
<dbReference type="GO" id="GO:0043565">
    <property type="term" value="F:sequence-specific DNA binding"/>
    <property type="evidence" value="ECO:0007669"/>
    <property type="project" value="InterPro"/>
</dbReference>
<dbReference type="PANTHER" id="PTHR46354:SF4">
    <property type="entry name" value="PROTEIN DOG1-LIKE 3"/>
    <property type="match status" value="1"/>
</dbReference>
<evidence type="ECO:0000259" key="1">
    <source>
        <dbReference type="PROSITE" id="PS51806"/>
    </source>
</evidence>
<dbReference type="EMBL" id="OZ034816">
    <property type="protein sequence ID" value="CAL1373180.1"/>
    <property type="molecule type" value="Genomic_DNA"/>
</dbReference>
<evidence type="ECO:0000313" key="3">
    <source>
        <dbReference type="Proteomes" id="UP001497516"/>
    </source>
</evidence>
<evidence type="ECO:0000313" key="2">
    <source>
        <dbReference type="EMBL" id="CAL1373180.1"/>
    </source>
</evidence>
<protein>
    <recommendedName>
        <fullName evidence="1">DOG1 domain-containing protein</fullName>
    </recommendedName>
</protein>
<gene>
    <name evidence="2" type="ORF">LTRI10_LOCUS15127</name>
</gene>
<dbReference type="InterPro" id="IPR025422">
    <property type="entry name" value="TGA_domain"/>
</dbReference>
<feature type="domain" description="DOG1" evidence="1">
    <location>
        <begin position="2"/>
        <end position="261"/>
    </location>
</feature>
<name>A0AAV2DHY9_9ROSI</name>
<keyword evidence="3" id="KW-1185">Reference proteome</keyword>
<dbReference type="PROSITE" id="PS51806">
    <property type="entry name" value="DOG1"/>
    <property type="match status" value="1"/>
</dbReference>
<dbReference type="Pfam" id="PF14144">
    <property type="entry name" value="DOG1"/>
    <property type="match status" value="1"/>
</dbReference>
<dbReference type="Proteomes" id="UP001497516">
    <property type="component" value="Chromosome 3"/>
</dbReference>
<reference evidence="2 3" key="1">
    <citation type="submission" date="2024-04" db="EMBL/GenBank/DDBJ databases">
        <authorList>
            <person name="Fracassetti M."/>
        </authorList>
    </citation>
    <scope>NUCLEOTIDE SEQUENCE [LARGE SCALE GENOMIC DNA]</scope>
</reference>
<accession>A0AAV2DHY9</accession>